<dbReference type="PANTHER" id="PTHR35174">
    <property type="entry name" value="BLL7171 PROTEIN-RELATED"/>
    <property type="match status" value="1"/>
</dbReference>
<evidence type="ECO:0000313" key="3">
    <source>
        <dbReference type="EMBL" id="TCO44597.1"/>
    </source>
</evidence>
<feature type="domain" description="YCII-related" evidence="2">
    <location>
        <begin position="26"/>
        <end position="113"/>
    </location>
</feature>
<evidence type="ECO:0000256" key="1">
    <source>
        <dbReference type="ARBA" id="ARBA00007689"/>
    </source>
</evidence>
<dbReference type="InterPro" id="IPR005545">
    <property type="entry name" value="YCII"/>
</dbReference>
<keyword evidence="4" id="KW-1185">Reference proteome</keyword>
<organism evidence="3 4">
    <name type="scientific">Kribbella antiqua</name>
    <dbReference type="NCBI Taxonomy" id="2512217"/>
    <lineage>
        <taxon>Bacteria</taxon>
        <taxon>Bacillati</taxon>
        <taxon>Actinomycetota</taxon>
        <taxon>Actinomycetes</taxon>
        <taxon>Propionibacteriales</taxon>
        <taxon>Kribbellaceae</taxon>
        <taxon>Kribbella</taxon>
    </lineage>
</organism>
<gene>
    <name evidence="3" type="ORF">EV646_110312</name>
</gene>
<dbReference type="AlphaFoldDB" id="A0A4R2IJ70"/>
<proteinExistence type="inferred from homology"/>
<reference evidence="3 4" key="1">
    <citation type="journal article" date="2015" name="Stand. Genomic Sci.">
        <title>Genomic Encyclopedia of Bacterial and Archaeal Type Strains, Phase III: the genomes of soil and plant-associated and newly described type strains.</title>
        <authorList>
            <person name="Whitman W.B."/>
            <person name="Woyke T."/>
            <person name="Klenk H.P."/>
            <person name="Zhou Y."/>
            <person name="Lilburn T.G."/>
            <person name="Beck B.J."/>
            <person name="De Vos P."/>
            <person name="Vandamme P."/>
            <person name="Eisen J.A."/>
            <person name="Garrity G."/>
            <person name="Hugenholtz P."/>
            <person name="Kyrpides N.C."/>
        </authorList>
    </citation>
    <scope>NUCLEOTIDE SEQUENCE [LARGE SCALE GENOMIC DNA]</scope>
    <source>
        <strain evidence="3 4">VKM Ac-2541</strain>
    </source>
</reference>
<comment type="caution">
    <text evidence="3">The sequence shown here is derived from an EMBL/GenBank/DDBJ whole genome shotgun (WGS) entry which is preliminary data.</text>
</comment>
<comment type="similarity">
    <text evidence="1">Belongs to the YciI family.</text>
</comment>
<sequence length="114" mass="12200">MHKALYGRSVKYLLMICGDESAEAHANDGCGGWSEEMEQRGVVEGGAGLRPPSEATTVRVRDDELLLTDGPFAETKEQIGGFVLINCADLDEAIEIAAKHPAAGYGTIQIRPVL</sequence>
<dbReference type="SUPFAM" id="SSF54909">
    <property type="entry name" value="Dimeric alpha+beta barrel"/>
    <property type="match status" value="1"/>
</dbReference>
<evidence type="ECO:0000259" key="2">
    <source>
        <dbReference type="Pfam" id="PF03795"/>
    </source>
</evidence>
<name>A0A4R2IJ70_9ACTN</name>
<dbReference type="InterPro" id="IPR011008">
    <property type="entry name" value="Dimeric_a/b-barrel"/>
</dbReference>
<dbReference type="Proteomes" id="UP000295573">
    <property type="component" value="Unassembled WGS sequence"/>
</dbReference>
<protein>
    <recommendedName>
        <fullName evidence="2">YCII-related domain-containing protein</fullName>
    </recommendedName>
</protein>
<dbReference type="Pfam" id="PF03795">
    <property type="entry name" value="YCII"/>
    <property type="match status" value="1"/>
</dbReference>
<dbReference type="Gene3D" id="3.30.70.1060">
    <property type="entry name" value="Dimeric alpha+beta barrel"/>
    <property type="match status" value="1"/>
</dbReference>
<dbReference type="PANTHER" id="PTHR35174:SF3">
    <property type="entry name" value="BLL7171 PROTEIN"/>
    <property type="match status" value="1"/>
</dbReference>
<dbReference type="EMBL" id="SLWR01000010">
    <property type="protein sequence ID" value="TCO44597.1"/>
    <property type="molecule type" value="Genomic_DNA"/>
</dbReference>
<accession>A0A4R2IJ70</accession>
<evidence type="ECO:0000313" key="4">
    <source>
        <dbReference type="Proteomes" id="UP000295573"/>
    </source>
</evidence>